<name>A0ABZ2R9C1_9MICC</name>
<sequence>METYRFRDWSRLIGIPVEVRKDYEHVRSGVVDDAMEDSSALWLAADASGGRALFAAAEGYEVWIRPRELEGRLCYKMAAALRPIPAGATGRI</sequence>
<protein>
    <submittedName>
        <fullName evidence="1">Uncharacterized protein</fullName>
    </submittedName>
</protein>
<evidence type="ECO:0000313" key="1">
    <source>
        <dbReference type="EMBL" id="WXK92720.1"/>
    </source>
</evidence>
<organism evidence="1 2">
    <name type="scientific">Pseudarthrobacter quantipunctorum</name>
    <dbReference type="NCBI Taxonomy" id="3128980"/>
    <lineage>
        <taxon>Bacteria</taxon>
        <taxon>Bacillati</taxon>
        <taxon>Actinomycetota</taxon>
        <taxon>Actinomycetes</taxon>
        <taxon>Micrococcales</taxon>
        <taxon>Micrococcaceae</taxon>
        <taxon>Pseudarthrobacter</taxon>
    </lineage>
</organism>
<proteinExistence type="predicted"/>
<dbReference type="EMBL" id="CP148033">
    <property type="protein sequence ID" value="WXK92720.1"/>
    <property type="molecule type" value="Genomic_DNA"/>
</dbReference>
<reference evidence="1 2" key="1">
    <citation type="submission" date="2024-03" db="EMBL/GenBank/DDBJ databases">
        <title>Rhodococcus navarretei sp. nov. and Pseudarthrobacter quantumdoti sp. nov., two new species with the ability to biosynthesize Quantum Dots isolated from soil samples at Union Glacier, Antarctica.</title>
        <authorList>
            <person name="Vargas M."/>
        </authorList>
    </citation>
    <scope>NUCLEOTIDE SEQUENCE [LARGE SCALE GENOMIC DNA]</scope>
    <source>
        <strain evidence="1 2">RC-2-3</strain>
    </source>
</reference>
<gene>
    <name evidence="1" type="ORF">WHH00_16875</name>
</gene>
<keyword evidence="2" id="KW-1185">Reference proteome</keyword>
<dbReference type="RefSeq" id="WP_406634589.1">
    <property type="nucleotide sequence ID" value="NZ_CP148033.1"/>
</dbReference>
<dbReference type="Proteomes" id="UP001623384">
    <property type="component" value="Chromosome"/>
</dbReference>
<evidence type="ECO:0000313" key="2">
    <source>
        <dbReference type="Proteomes" id="UP001623384"/>
    </source>
</evidence>
<accession>A0ABZ2R9C1</accession>